<dbReference type="RefSeq" id="XP_013325153.1">
    <property type="nucleotide sequence ID" value="XM_013469699.1"/>
</dbReference>
<name>A0A0F4YKZ3_RASE3</name>
<dbReference type="Proteomes" id="UP000053958">
    <property type="component" value="Unassembled WGS sequence"/>
</dbReference>
<protein>
    <submittedName>
        <fullName evidence="6">Calcium/calmodulin dependent protein kinase</fullName>
    </submittedName>
</protein>
<keyword evidence="6" id="KW-0808">Transferase</keyword>
<dbReference type="FunFam" id="1.10.510.10:FF:000995">
    <property type="entry name" value="BcCMK3, calcium/calmodulin-dependent protein kinase"/>
    <property type="match status" value="1"/>
</dbReference>
<dbReference type="FunFam" id="3.30.200.20:FF:000447">
    <property type="entry name" value="Calcium/calmodulin dependent protein kinase"/>
    <property type="match status" value="1"/>
</dbReference>
<organism evidence="6 7">
    <name type="scientific">Rasamsonia emersonii (strain ATCC 16479 / CBS 393.64 / IMI 116815)</name>
    <dbReference type="NCBI Taxonomy" id="1408163"/>
    <lineage>
        <taxon>Eukaryota</taxon>
        <taxon>Fungi</taxon>
        <taxon>Dikarya</taxon>
        <taxon>Ascomycota</taxon>
        <taxon>Pezizomycotina</taxon>
        <taxon>Eurotiomycetes</taxon>
        <taxon>Eurotiomycetidae</taxon>
        <taxon>Eurotiales</taxon>
        <taxon>Trichocomaceae</taxon>
        <taxon>Rasamsonia</taxon>
    </lineage>
</organism>
<feature type="binding site" evidence="3">
    <location>
        <position position="452"/>
    </location>
    <ligand>
        <name>ATP</name>
        <dbReference type="ChEBI" id="CHEBI:30616"/>
    </ligand>
</feature>
<keyword evidence="6" id="KW-0418">Kinase</keyword>
<dbReference type="Gene3D" id="1.10.510.10">
    <property type="entry name" value="Transferase(Phosphotransferase) domain 1"/>
    <property type="match status" value="1"/>
</dbReference>
<keyword evidence="2 3" id="KW-0067">ATP-binding</keyword>
<proteinExistence type="predicted"/>
<feature type="compositionally biased region" description="Low complexity" evidence="4">
    <location>
        <begin position="1074"/>
        <end position="1088"/>
    </location>
</feature>
<dbReference type="PANTHER" id="PTHR24346">
    <property type="entry name" value="MAP/MICROTUBULE AFFINITY-REGULATING KINASE"/>
    <property type="match status" value="1"/>
</dbReference>
<dbReference type="OrthoDB" id="68483at2759"/>
<feature type="region of interest" description="Disordered" evidence="4">
    <location>
        <begin position="376"/>
        <end position="416"/>
    </location>
</feature>
<dbReference type="SMART" id="SM00220">
    <property type="entry name" value="S_TKc"/>
    <property type="match status" value="1"/>
</dbReference>
<dbReference type="Pfam" id="PF00069">
    <property type="entry name" value="Pkinase"/>
    <property type="match status" value="1"/>
</dbReference>
<reference evidence="6 7" key="1">
    <citation type="submission" date="2015-04" db="EMBL/GenBank/DDBJ databases">
        <authorList>
            <person name="Heijne W.H."/>
            <person name="Fedorova N.D."/>
            <person name="Nierman W.C."/>
            <person name="Vollebregt A.W."/>
            <person name="Zhao Z."/>
            <person name="Wu L."/>
            <person name="Kumar M."/>
            <person name="Stam H."/>
            <person name="van den Berg M.A."/>
            <person name="Pel H.J."/>
        </authorList>
    </citation>
    <scope>NUCLEOTIDE SEQUENCE [LARGE SCALE GENOMIC DNA]</scope>
    <source>
        <strain evidence="6 7">CBS 393.64</strain>
    </source>
</reference>
<dbReference type="GO" id="GO:0005524">
    <property type="term" value="F:ATP binding"/>
    <property type="evidence" value="ECO:0007669"/>
    <property type="project" value="UniProtKB-UniRule"/>
</dbReference>
<dbReference type="InterPro" id="IPR000719">
    <property type="entry name" value="Prot_kinase_dom"/>
</dbReference>
<feature type="region of interest" description="Disordered" evidence="4">
    <location>
        <begin position="815"/>
        <end position="890"/>
    </location>
</feature>
<feature type="compositionally biased region" description="Polar residues" evidence="4">
    <location>
        <begin position="1060"/>
        <end position="1073"/>
    </location>
</feature>
<dbReference type="AlphaFoldDB" id="A0A0F4YKZ3"/>
<accession>A0A0F4YKZ3</accession>
<evidence type="ECO:0000313" key="7">
    <source>
        <dbReference type="Proteomes" id="UP000053958"/>
    </source>
</evidence>
<feature type="compositionally biased region" description="Polar residues" evidence="4">
    <location>
        <begin position="407"/>
        <end position="416"/>
    </location>
</feature>
<dbReference type="PROSITE" id="PS00107">
    <property type="entry name" value="PROTEIN_KINASE_ATP"/>
    <property type="match status" value="1"/>
</dbReference>
<dbReference type="InterPro" id="IPR017441">
    <property type="entry name" value="Protein_kinase_ATP_BS"/>
</dbReference>
<evidence type="ECO:0000256" key="3">
    <source>
        <dbReference type="PROSITE-ProRule" id="PRU10141"/>
    </source>
</evidence>
<evidence type="ECO:0000313" key="6">
    <source>
        <dbReference type="EMBL" id="KKA18541.1"/>
    </source>
</evidence>
<evidence type="ECO:0000256" key="2">
    <source>
        <dbReference type="ARBA" id="ARBA00022840"/>
    </source>
</evidence>
<dbReference type="GO" id="GO:0004674">
    <property type="term" value="F:protein serine/threonine kinase activity"/>
    <property type="evidence" value="ECO:0007669"/>
    <property type="project" value="TreeGrafter"/>
</dbReference>
<dbReference type="EMBL" id="LASV01000445">
    <property type="protein sequence ID" value="KKA18541.1"/>
    <property type="molecule type" value="Genomic_DNA"/>
</dbReference>
<dbReference type="CDD" id="cd14008">
    <property type="entry name" value="STKc_LKB1_CaMKK"/>
    <property type="match status" value="1"/>
</dbReference>
<feature type="domain" description="Protein kinase" evidence="5">
    <location>
        <begin position="424"/>
        <end position="719"/>
    </location>
</feature>
<keyword evidence="7" id="KW-1185">Reference proteome</keyword>
<feature type="compositionally biased region" description="Basic residues" evidence="4">
    <location>
        <begin position="457"/>
        <end position="473"/>
    </location>
</feature>
<dbReference type="PROSITE" id="PS50011">
    <property type="entry name" value="PROTEIN_KINASE_DOM"/>
    <property type="match status" value="1"/>
</dbReference>
<keyword evidence="1 3" id="KW-0547">Nucleotide-binding</keyword>
<dbReference type="STRING" id="1408163.A0A0F4YKZ3"/>
<sequence>MDAIDSIQASPENPCIPCGTADSILANCPSTKGKGSDTVSSSIHPPQLPSVVGLHCGSTALRTGRARKHGEREKDGEGRTIFDIEIDINLMQRYPHAGGLGVGEHDKLDVGGRLIVVQFVLAGPVAYEAGETRDSLASPTWSQTRERGQRDAAPVILSAQLAHHVPQGEDGAEDELRIVVRTPGRASRTLGHAIAQGLHFGSRTGGLAASRHGAWEPATLVDTLGWPNEGHNSQAKSTAAGLVGSAGGEAPVGSLAALAESIAQDKCFLIHRLSISQANPTASLRILQERLVSSCLTVSNIVIWPVPPSPITALCSSRPQVAIAREARRPEDLVRCPQPNFPPNKKLPAPLTTPPLEVWNFESSVHLLSFGSHAAPTPARLHGQQETTDRPGADSTRSSETLDARSEYTTSQDDGSAQHRINQYIIKQEIGRGSFGAVHLAVDQYGNEYAVKEFSKARLKKRQQSHMVRRPRGPQRPDSGFNSPLHRHPSGSDDQQTGHPLDLIRQEIAIMKKLNHNNLVSLIEVLDDPTEDSLYMVMEMCKKGVIMKVGLEERADPYDDESCRLWFRDLILGIEYLHAQGIVHRDIKPDNCLLTSDDVLKVTDFGVSEMFAKNSEMYTAKSAGSPAFLPPELCVVKHGDVSGKAADIWSMGVTLYCLRYGHIPFEKQSIFELYESIRNDEPNLEGETDEDFIDLMHRILEKDPNKRITMPELRNHPWVTKRGTDPLLPEEENTAQLVEPPTEEEMNSAITNNLGNLLAVMKAVQRFKRLVDPAKSSGLHSILGQEHESHFVQPPQEMDPDESLDALNSYKRALREDEIANKGSRPQAVSRERGRSPKRAGSGGVLSTHGSGSRGATPALQSSRDDTPSTKRSISEGTRGHARDPLEEEHPYLFIGPSTFTGELTDDPLGDGVVPGPDTSMDGIPAFPNTLPPIDPNAVPVVSESPGASEIDIYETAYREEIERIKRRNMARRDTVTKVYLTRRVENKQNHLSEVLKLIRQAEEESASHATEPILQIGDKISEPVASVGAAVSALTTQLKEQRQKERPEAEANATPTATQDKQSISPSASTDQSAKSDSNHSSSAAKPFSSISDVVTEMVHTTAEKSQGGLKALVERVKSGEHSHETGTTENAAKLPVQASSALSNGEKLSIPYDTTPIYISSKSTNMRRVEENRRKYVGPKTFPESRG</sequence>
<feature type="region of interest" description="Disordered" evidence="4">
    <location>
        <begin position="456"/>
        <end position="498"/>
    </location>
</feature>
<dbReference type="InterPro" id="IPR008271">
    <property type="entry name" value="Ser/Thr_kinase_AS"/>
</dbReference>
<dbReference type="PANTHER" id="PTHR24346:SF77">
    <property type="entry name" value="SERINE THREONINE PROTEIN KINASE"/>
    <property type="match status" value="1"/>
</dbReference>
<dbReference type="SUPFAM" id="SSF56112">
    <property type="entry name" value="Protein kinase-like (PK-like)"/>
    <property type="match status" value="1"/>
</dbReference>
<evidence type="ECO:0000259" key="5">
    <source>
        <dbReference type="PROSITE" id="PS50011"/>
    </source>
</evidence>
<dbReference type="PROSITE" id="PS00108">
    <property type="entry name" value="PROTEIN_KINASE_ST"/>
    <property type="match status" value="1"/>
</dbReference>
<evidence type="ECO:0000256" key="1">
    <source>
        <dbReference type="ARBA" id="ARBA00022741"/>
    </source>
</evidence>
<gene>
    <name evidence="6" type="ORF">T310_7513</name>
</gene>
<evidence type="ECO:0000256" key="4">
    <source>
        <dbReference type="SAM" id="MobiDB-lite"/>
    </source>
</evidence>
<dbReference type="Gene3D" id="3.30.200.20">
    <property type="entry name" value="Phosphorylase Kinase, domain 1"/>
    <property type="match status" value="1"/>
</dbReference>
<dbReference type="GeneID" id="25319785"/>
<feature type="compositionally biased region" description="Basic and acidic residues" evidence="4">
    <location>
        <begin position="878"/>
        <end position="890"/>
    </location>
</feature>
<dbReference type="GO" id="GO:0035556">
    <property type="term" value="P:intracellular signal transduction"/>
    <property type="evidence" value="ECO:0007669"/>
    <property type="project" value="TreeGrafter"/>
</dbReference>
<comment type="caution">
    <text evidence="6">The sequence shown here is derived from an EMBL/GenBank/DDBJ whole genome shotgun (WGS) entry which is preliminary data.</text>
</comment>
<dbReference type="GO" id="GO:0005737">
    <property type="term" value="C:cytoplasm"/>
    <property type="evidence" value="ECO:0007669"/>
    <property type="project" value="TreeGrafter"/>
</dbReference>
<dbReference type="InterPro" id="IPR011009">
    <property type="entry name" value="Kinase-like_dom_sf"/>
</dbReference>
<feature type="region of interest" description="Disordered" evidence="4">
    <location>
        <begin position="1038"/>
        <end position="1088"/>
    </location>
</feature>
<feature type="compositionally biased region" description="Basic and acidic residues" evidence="4">
    <location>
        <begin position="1040"/>
        <end position="1050"/>
    </location>
</feature>